<organism evidence="2 3">
    <name type="scientific">Stakelama flava</name>
    <dbReference type="NCBI Taxonomy" id="2860338"/>
    <lineage>
        <taxon>Bacteria</taxon>
        <taxon>Pseudomonadati</taxon>
        <taxon>Pseudomonadota</taxon>
        <taxon>Alphaproteobacteria</taxon>
        <taxon>Sphingomonadales</taxon>
        <taxon>Sphingomonadaceae</taxon>
        <taxon>Stakelama</taxon>
    </lineage>
</organism>
<accession>A0ABS6XGI1</accession>
<dbReference type="EMBL" id="JAHWZX010000001">
    <property type="protein sequence ID" value="MBW4329328.1"/>
    <property type="molecule type" value="Genomic_DNA"/>
</dbReference>
<dbReference type="RefSeq" id="WP_219236453.1">
    <property type="nucleotide sequence ID" value="NZ_JAHWZX010000001.1"/>
</dbReference>
<evidence type="ECO:0000313" key="2">
    <source>
        <dbReference type="EMBL" id="MBW4329328.1"/>
    </source>
</evidence>
<evidence type="ECO:0000256" key="1">
    <source>
        <dbReference type="SAM" id="MobiDB-lite"/>
    </source>
</evidence>
<name>A0ABS6XGI1_9SPHN</name>
<proteinExistence type="predicted"/>
<reference evidence="2 3" key="1">
    <citation type="submission" date="2021-07" db="EMBL/GenBank/DDBJ databases">
        <title>Stakelama flava sp. nov., a novel endophytic bacterium isolated from branch of Kandelia candel.</title>
        <authorList>
            <person name="Tuo L."/>
        </authorList>
    </citation>
    <scope>NUCLEOTIDE SEQUENCE [LARGE SCALE GENOMIC DNA]</scope>
    <source>
        <strain evidence="2 3">CBK3Z-3</strain>
    </source>
</reference>
<feature type="compositionally biased region" description="Basic residues" evidence="1">
    <location>
        <begin position="42"/>
        <end position="53"/>
    </location>
</feature>
<protein>
    <submittedName>
        <fullName evidence="2">Uncharacterized protein</fullName>
    </submittedName>
</protein>
<sequence length="182" mass="18965">MAEQKIPAEPVKTGPASATPGEGATAPKPKATRAVAAEPVKKTGKAKSPKKSTKAMIKDEASKLSRQAGDKARDYAKDGKNRASGAIDEVAKMIDDAAGSVDKRMGEQYGSYARSAAGQVSGFADTLRSKEVEELLDETRAFVRKSPAIAIGAAAAVGFVLARVLKAGIEQVGDNFDDDDLD</sequence>
<evidence type="ECO:0000313" key="3">
    <source>
        <dbReference type="Proteomes" id="UP001197214"/>
    </source>
</evidence>
<comment type="caution">
    <text evidence="2">The sequence shown here is derived from an EMBL/GenBank/DDBJ whole genome shotgun (WGS) entry which is preliminary data.</text>
</comment>
<keyword evidence="3" id="KW-1185">Reference proteome</keyword>
<dbReference type="Proteomes" id="UP001197214">
    <property type="component" value="Unassembled WGS sequence"/>
</dbReference>
<feature type="compositionally biased region" description="Basic and acidic residues" evidence="1">
    <location>
        <begin position="56"/>
        <end position="81"/>
    </location>
</feature>
<gene>
    <name evidence="2" type="ORF">KY084_00350</name>
</gene>
<feature type="region of interest" description="Disordered" evidence="1">
    <location>
        <begin position="1"/>
        <end position="82"/>
    </location>
</feature>